<sequence length="331" mass="38287">MKKSTLLKSITCHNEDFDRSDELANIPVKPVFIMGLHRSGTTFLYDAVAKSFPLAHLTLYHLFYYPKLLSSYHLGREQDERSYLNQCFEQLGIQNRSIDHTSINDHTVEEYGFLLRRHTRSFKLTENNVVFFKEICRKLLAVQKDTQAVLLKNPWDTGNAQWIAEQFPLARFIYISREPMAVLNSMLNALIAYLEQPQAYLEMLLSVDGSRRGYRAGYVVWWILRKLYRLVGEKTIALIARPLLARTVARQIAAYRAEIQQLSAEQAIELNYDELVKDPVATMKRLQPLLDLPLTGDLEAKIKVQQRKNLNPVLNEYQDTLDRLIAKAVQA</sequence>
<reference evidence="1 2" key="1">
    <citation type="submission" date="2014-01" db="EMBL/GenBank/DDBJ databases">
        <title>Full genme sequencing of cellulolytic bacterium Gynuella sunshinyii YC6258T gen. nov., sp. nov.</title>
        <authorList>
            <person name="Khan H."/>
            <person name="Chung E.J."/>
            <person name="Chung Y.R."/>
        </authorList>
    </citation>
    <scope>NUCLEOTIDE SEQUENCE [LARGE SCALE GENOMIC DNA]</scope>
    <source>
        <strain evidence="1 2">YC6258</strain>
    </source>
</reference>
<name>A0A0C5V0W1_9GAMM</name>
<dbReference type="Pfam" id="PF13469">
    <property type="entry name" value="Sulfotransfer_3"/>
    <property type="match status" value="2"/>
</dbReference>
<dbReference type="Proteomes" id="UP000032266">
    <property type="component" value="Chromosome"/>
</dbReference>
<dbReference type="PANTHER" id="PTHR36451:SF1">
    <property type="entry name" value="OMEGA-HYDROXY-BETA-DIHYDROMENAQUINONE-9 SULFOTRANSFERASE STF3"/>
    <property type="match status" value="1"/>
</dbReference>
<protein>
    <recommendedName>
        <fullName evidence="3">Sulfotransferase</fullName>
    </recommendedName>
</protein>
<keyword evidence="2" id="KW-1185">Reference proteome</keyword>
<dbReference type="KEGG" id="gsn:YC6258_01117"/>
<dbReference type="PANTHER" id="PTHR36451">
    <property type="entry name" value="PAPS-DEPENDENT SULFOTRANSFERASE STF3"/>
    <property type="match status" value="1"/>
</dbReference>
<dbReference type="EMBL" id="CP007142">
    <property type="protein sequence ID" value="AJQ93165.1"/>
    <property type="molecule type" value="Genomic_DNA"/>
</dbReference>
<evidence type="ECO:0000313" key="1">
    <source>
        <dbReference type="EMBL" id="AJQ93165.1"/>
    </source>
</evidence>
<accession>A0A0C5V0W1</accession>
<gene>
    <name evidence="1" type="ORF">YC6258_01117</name>
</gene>
<dbReference type="AlphaFoldDB" id="A0A0C5V0W1"/>
<dbReference type="RefSeq" id="WP_044616050.1">
    <property type="nucleotide sequence ID" value="NZ_CP007142.1"/>
</dbReference>
<dbReference type="OrthoDB" id="1441538at2"/>
<proteinExistence type="predicted"/>
<dbReference type="InterPro" id="IPR027417">
    <property type="entry name" value="P-loop_NTPase"/>
</dbReference>
<dbReference type="HOGENOM" id="CLU_072541_0_0_6"/>
<evidence type="ECO:0008006" key="3">
    <source>
        <dbReference type="Google" id="ProtNLM"/>
    </source>
</evidence>
<dbReference type="InterPro" id="IPR052736">
    <property type="entry name" value="Stf3_sulfotransferase"/>
</dbReference>
<dbReference type="Gene3D" id="3.40.50.300">
    <property type="entry name" value="P-loop containing nucleotide triphosphate hydrolases"/>
    <property type="match status" value="1"/>
</dbReference>
<organism evidence="1 2">
    <name type="scientific">Gynuella sunshinyii YC6258</name>
    <dbReference type="NCBI Taxonomy" id="1445510"/>
    <lineage>
        <taxon>Bacteria</taxon>
        <taxon>Pseudomonadati</taxon>
        <taxon>Pseudomonadota</taxon>
        <taxon>Gammaproteobacteria</taxon>
        <taxon>Oceanospirillales</taxon>
        <taxon>Saccharospirillaceae</taxon>
        <taxon>Gynuella</taxon>
    </lineage>
</organism>
<dbReference type="SUPFAM" id="SSF52540">
    <property type="entry name" value="P-loop containing nucleoside triphosphate hydrolases"/>
    <property type="match status" value="1"/>
</dbReference>
<evidence type="ECO:0000313" key="2">
    <source>
        <dbReference type="Proteomes" id="UP000032266"/>
    </source>
</evidence>